<dbReference type="SMART" id="SM01001">
    <property type="entry name" value="AIRC"/>
    <property type="match status" value="1"/>
</dbReference>
<comment type="similarity">
    <text evidence="3">Belongs to the AIR carboxylase family. Class I subfamily.</text>
</comment>
<feature type="binding site" evidence="3 5">
    <location>
        <position position="16"/>
    </location>
    <ligand>
        <name>substrate</name>
    </ligand>
</feature>
<dbReference type="InterPro" id="IPR024694">
    <property type="entry name" value="PurE_prokaryotes"/>
</dbReference>
<protein>
    <recommendedName>
        <fullName evidence="3 4">N5-carboxyaminoimidazole ribonucleotide mutase</fullName>
        <shortName evidence="3 4">N5-CAIR mutase</shortName>
        <ecNumber evidence="3 4">5.4.99.18</ecNumber>
    </recommendedName>
    <alternativeName>
        <fullName evidence="3">5-(carboxyamino)imidazole ribonucleotide mutase</fullName>
    </alternativeName>
</protein>
<organism evidence="7 8">
    <name type="scientific">SAR86 cluster bacterium BACL1 MAG-120920-bin57</name>
    <dbReference type="NCBI Taxonomy" id="1655571"/>
    <lineage>
        <taxon>Bacteria</taxon>
        <taxon>Pseudomonadati</taxon>
        <taxon>Pseudomonadota</taxon>
        <taxon>Gammaproteobacteria</taxon>
        <taxon>SAR86 cluster</taxon>
    </lineage>
</organism>
<comment type="function">
    <text evidence="3 4">Catalyzes the conversion of N5-carboxyaminoimidazole ribonucleotide (N5-CAIR) to 4-carboxy-5-aminoimidazole ribonucleotide (CAIR).</text>
</comment>
<accession>A0A0R2PTQ8</accession>
<evidence type="ECO:0000313" key="7">
    <source>
        <dbReference type="EMBL" id="KRO40290.1"/>
    </source>
</evidence>
<dbReference type="HAMAP" id="MF_01929">
    <property type="entry name" value="PurE_classI"/>
    <property type="match status" value="1"/>
</dbReference>
<proteinExistence type="inferred from homology"/>
<dbReference type="Gene3D" id="3.40.50.1970">
    <property type="match status" value="1"/>
</dbReference>
<dbReference type="PIRSF" id="PIRSF001338">
    <property type="entry name" value="AIR_carboxylase"/>
    <property type="match status" value="1"/>
</dbReference>
<name>A0A0R2PTQ8_9GAMM</name>
<dbReference type="UniPathway" id="UPA00074">
    <property type="reaction ID" value="UER00943"/>
</dbReference>
<dbReference type="GO" id="GO:0034023">
    <property type="term" value="F:5-(carboxyamino)imidazole ribonucleotide mutase activity"/>
    <property type="evidence" value="ECO:0007669"/>
    <property type="project" value="UniProtKB-UniRule"/>
</dbReference>
<dbReference type="InterPro" id="IPR033747">
    <property type="entry name" value="PurE_ClassI"/>
</dbReference>
<gene>
    <name evidence="3" type="primary">purE</name>
    <name evidence="7" type="ORF">ABR63_03670</name>
</gene>
<keyword evidence="2 3" id="KW-0413">Isomerase</keyword>
<dbReference type="PANTHER" id="PTHR23046:SF2">
    <property type="entry name" value="PHOSPHORIBOSYLAMINOIMIDAZOLE CARBOXYLASE"/>
    <property type="match status" value="1"/>
</dbReference>
<evidence type="ECO:0000256" key="5">
    <source>
        <dbReference type="PIRSR" id="PIRSR001338-1"/>
    </source>
</evidence>
<keyword evidence="1 3" id="KW-0658">Purine biosynthesis</keyword>
<comment type="caution">
    <text evidence="7">The sequence shown here is derived from an EMBL/GenBank/DDBJ whole genome shotgun (WGS) entry which is preliminary data.</text>
</comment>
<dbReference type="PANTHER" id="PTHR23046">
    <property type="entry name" value="PHOSPHORIBOSYLAMINOIMIDAZOLE CARBOXYLASE CATALYTIC SUBUNIT"/>
    <property type="match status" value="1"/>
</dbReference>
<dbReference type="GO" id="GO:0006189">
    <property type="term" value="P:'de novo' IMP biosynthetic process"/>
    <property type="evidence" value="ECO:0007669"/>
    <property type="project" value="UniProtKB-UniRule"/>
</dbReference>
<feature type="binding site" evidence="3 5">
    <location>
        <position position="13"/>
    </location>
    <ligand>
        <name>substrate</name>
    </ligand>
</feature>
<feature type="domain" description="PurE" evidence="6">
    <location>
        <begin position="5"/>
        <end position="156"/>
    </location>
</feature>
<evidence type="ECO:0000256" key="4">
    <source>
        <dbReference type="PIRNR" id="PIRNR001338"/>
    </source>
</evidence>
<evidence type="ECO:0000259" key="6">
    <source>
        <dbReference type="SMART" id="SM01001"/>
    </source>
</evidence>
<dbReference type="InterPro" id="IPR000031">
    <property type="entry name" value="PurE_dom"/>
</dbReference>
<dbReference type="EMBL" id="LIAV01000142">
    <property type="protein sequence ID" value="KRO40290.1"/>
    <property type="molecule type" value="Genomic_DNA"/>
</dbReference>
<dbReference type="Proteomes" id="UP000050874">
    <property type="component" value="Unassembled WGS sequence"/>
</dbReference>
<feature type="binding site" evidence="3 5">
    <location>
        <position position="43"/>
    </location>
    <ligand>
        <name>substrate</name>
    </ligand>
</feature>
<evidence type="ECO:0000256" key="3">
    <source>
        <dbReference type="HAMAP-Rule" id="MF_01929"/>
    </source>
</evidence>
<dbReference type="EC" id="5.4.99.18" evidence="3 4"/>
<evidence type="ECO:0000256" key="2">
    <source>
        <dbReference type="ARBA" id="ARBA00023235"/>
    </source>
</evidence>
<dbReference type="SUPFAM" id="SSF52255">
    <property type="entry name" value="N5-CAIR mutase (phosphoribosylaminoimidazole carboxylase, PurE)"/>
    <property type="match status" value="1"/>
</dbReference>
<sequence length="164" mass="16957">MSTQASVSIFMGSKSDLPIVQAAADTLKEFNISFNMYILSAHRTPEEVVKKIKESESNGVKVFIAAAGMAAHLAGAIAAQTSKPVLGIPLAGGDLGGMDALLATVQMPKGVPVATFAIGKSGAINAAIFAAQILGTHDEDIGNQLSAYKTKMHDDVLSANESIQ</sequence>
<comment type="catalytic activity">
    <reaction evidence="3 4">
        <text>5-carboxyamino-1-(5-phospho-D-ribosyl)imidazole + H(+) = 5-amino-1-(5-phospho-D-ribosyl)imidazole-4-carboxylate</text>
        <dbReference type="Rhea" id="RHEA:13193"/>
        <dbReference type="ChEBI" id="CHEBI:15378"/>
        <dbReference type="ChEBI" id="CHEBI:58730"/>
        <dbReference type="ChEBI" id="CHEBI:77657"/>
        <dbReference type="EC" id="5.4.99.18"/>
    </reaction>
</comment>
<dbReference type="NCBIfam" id="TIGR01162">
    <property type="entry name" value="purE"/>
    <property type="match status" value="1"/>
</dbReference>
<evidence type="ECO:0000256" key="1">
    <source>
        <dbReference type="ARBA" id="ARBA00022755"/>
    </source>
</evidence>
<comment type="pathway">
    <text evidence="3 4">Purine metabolism; IMP biosynthesis via de novo pathway; 5-amino-1-(5-phospho-D-ribosyl)imidazole-4-carboxylate from 5-amino-1-(5-phospho-D-ribosyl)imidazole (N5-CAIR route): step 2/2.</text>
</comment>
<reference evidence="8" key="1">
    <citation type="submission" date="2015-10" db="EMBL/GenBank/DDBJ databases">
        <title>Metagenome-Assembled Genomes uncover a global brackish microbiome.</title>
        <authorList>
            <person name="Hugerth L.W."/>
            <person name="Larsson J."/>
            <person name="Alneberg J."/>
            <person name="Lindh M.V."/>
            <person name="Legrand C."/>
            <person name="Pinhassi J."/>
            <person name="Andersson A."/>
        </authorList>
    </citation>
    <scope>NUCLEOTIDE SEQUENCE [LARGE SCALE GENOMIC DNA]</scope>
</reference>
<dbReference type="AlphaFoldDB" id="A0A0R2PTQ8"/>
<dbReference type="Pfam" id="PF00731">
    <property type="entry name" value="AIRC"/>
    <property type="match status" value="1"/>
</dbReference>
<evidence type="ECO:0000313" key="8">
    <source>
        <dbReference type="Proteomes" id="UP000050874"/>
    </source>
</evidence>